<feature type="active site" description="Charge relay system" evidence="5 6">
    <location>
        <position position="189"/>
    </location>
</feature>
<gene>
    <name evidence="10" type="ORF">Aglo03_13760</name>
</gene>
<dbReference type="InterPro" id="IPR022398">
    <property type="entry name" value="Peptidase_S8_His-AS"/>
</dbReference>
<feature type="active site" description="Charge relay system" evidence="5 6">
    <location>
        <position position="342"/>
    </location>
</feature>
<keyword evidence="2 6" id="KW-0645">Protease</keyword>
<protein>
    <submittedName>
        <fullName evidence="10">Serine protease</fullName>
    </submittedName>
</protein>
<dbReference type="PROSITE" id="PS51892">
    <property type="entry name" value="SUBTILASE"/>
    <property type="match status" value="1"/>
</dbReference>
<dbReference type="Pfam" id="PF05922">
    <property type="entry name" value="Inhibitor_I9"/>
    <property type="match status" value="1"/>
</dbReference>
<evidence type="ECO:0000256" key="6">
    <source>
        <dbReference type="PROSITE-ProRule" id="PRU01240"/>
    </source>
</evidence>
<dbReference type="Gene3D" id="2.60.120.260">
    <property type="entry name" value="Galactose-binding domain-like"/>
    <property type="match status" value="1"/>
</dbReference>
<dbReference type="Gene3D" id="3.30.70.80">
    <property type="entry name" value="Peptidase S8 propeptide/proteinase inhibitor I9"/>
    <property type="match status" value="1"/>
</dbReference>
<feature type="chain" id="PRO_5040752205" evidence="8">
    <location>
        <begin position="29"/>
        <end position="519"/>
    </location>
</feature>
<evidence type="ECO:0000256" key="4">
    <source>
        <dbReference type="ARBA" id="ARBA00022825"/>
    </source>
</evidence>
<dbReference type="PROSITE" id="PS00136">
    <property type="entry name" value="SUBTILASE_ASP"/>
    <property type="match status" value="1"/>
</dbReference>
<evidence type="ECO:0000313" key="10">
    <source>
        <dbReference type="EMBL" id="GLW90560.1"/>
    </source>
</evidence>
<evidence type="ECO:0000256" key="7">
    <source>
        <dbReference type="RuleBase" id="RU003355"/>
    </source>
</evidence>
<dbReference type="PRINTS" id="PR00723">
    <property type="entry name" value="SUBTILISIN"/>
</dbReference>
<keyword evidence="3 6" id="KW-0378">Hydrolase</keyword>
<dbReference type="GO" id="GO:0006508">
    <property type="term" value="P:proteolysis"/>
    <property type="evidence" value="ECO:0007669"/>
    <property type="project" value="UniProtKB-KW"/>
</dbReference>
<dbReference type="InterPro" id="IPR008979">
    <property type="entry name" value="Galactose-bd-like_sf"/>
</dbReference>
<evidence type="ECO:0000256" key="5">
    <source>
        <dbReference type="PIRSR" id="PIRSR615500-1"/>
    </source>
</evidence>
<evidence type="ECO:0000256" key="1">
    <source>
        <dbReference type="ARBA" id="ARBA00011073"/>
    </source>
</evidence>
<evidence type="ECO:0000313" key="11">
    <source>
        <dbReference type="Proteomes" id="UP001165042"/>
    </source>
</evidence>
<proteinExistence type="inferred from homology"/>
<dbReference type="Proteomes" id="UP001165042">
    <property type="component" value="Unassembled WGS sequence"/>
</dbReference>
<evidence type="ECO:0000256" key="3">
    <source>
        <dbReference type="ARBA" id="ARBA00022801"/>
    </source>
</evidence>
<dbReference type="PANTHER" id="PTHR43806">
    <property type="entry name" value="PEPTIDASE S8"/>
    <property type="match status" value="1"/>
</dbReference>
<dbReference type="InterPro" id="IPR050131">
    <property type="entry name" value="Peptidase_S8_subtilisin-like"/>
</dbReference>
<dbReference type="PROSITE" id="PS00137">
    <property type="entry name" value="SUBTILASE_HIS"/>
    <property type="match status" value="1"/>
</dbReference>
<dbReference type="GO" id="GO:0005615">
    <property type="term" value="C:extracellular space"/>
    <property type="evidence" value="ECO:0007669"/>
    <property type="project" value="TreeGrafter"/>
</dbReference>
<evidence type="ECO:0000256" key="8">
    <source>
        <dbReference type="SAM" id="SignalP"/>
    </source>
</evidence>
<keyword evidence="4 6" id="KW-0720">Serine protease</keyword>
<keyword evidence="11" id="KW-1185">Reference proteome</keyword>
<evidence type="ECO:0000259" key="9">
    <source>
        <dbReference type="PROSITE" id="PS51829"/>
    </source>
</evidence>
<dbReference type="SUPFAM" id="SSF49785">
    <property type="entry name" value="Galactose-binding domain-like"/>
    <property type="match status" value="1"/>
</dbReference>
<dbReference type="InterPro" id="IPR015500">
    <property type="entry name" value="Peptidase_S8_subtilisin-rel"/>
</dbReference>
<dbReference type="PROSITE" id="PS51829">
    <property type="entry name" value="P_HOMO_B"/>
    <property type="match status" value="1"/>
</dbReference>
<comment type="caution">
    <text evidence="10">The sequence shown here is derived from an EMBL/GenBank/DDBJ whole genome shotgun (WGS) entry which is preliminary data.</text>
</comment>
<organism evidence="10 11">
    <name type="scientific">Actinokineospora globicatena</name>
    <dbReference type="NCBI Taxonomy" id="103729"/>
    <lineage>
        <taxon>Bacteria</taxon>
        <taxon>Bacillati</taxon>
        <taxon>Actinomycetota</taxon>
        <taxon>Actinomycetes</taxon>
        <taxon>Pseudonocardiales</taxon>
        <taxon>Pseudonocardiaceae</taxon>
        <taxon>Actinokineospora</taxon>
    </lineage>
</organism>
<dbReference type="AlphaFoldDB" id="A0A9W6V5N3"/>
<dbReference type="InterPro" id="IPR000209">
    <property type="entry name" value="Peptidase_S8/S53_dom"/>
</dbReference>
<comment type="similarity">
    <text evidence="1 6 7">Belongs to the peptidase S8 family.</text>
</comment>
<sequence>MTKRYRTLLGVSVLAATAAIAWVPLATAAPSPAPVAHVQDQVKDRYIVVLKDQAGLAQAQVSSQAQDLAGRYRGQVRRVYDSALRGFSTQMSAEQATALAADPAVKYVQPVRVGHGSDTQTNPPWGLERIDQRNLPLDKSYTYDTTAANVTAYVLDSGIRMTHQDFGGRAKSGYDFVDNDSNASDCLGHGSHVAGTIGGTKYGVAKGVKLVSVRVLDCNDSATDEDALAGVDWITQNAAKPAVANLSMQFGDSSPALEDALRKSIAAGVTWVLSANNFGADACNSSPAKISEAITVGNIQENDSRRSDSNYGSCLDIWAPGTNIVSVNYQNDTGTRTMSGTSMAAPHVVGAAALYLAANPSATPKQVRDGLVAQASTITVGDAKPGSPNKVLYARSGGTTPPTSCPAVSNGTDVTIPDNAAAVTSSVTVANCTGSASTAAKVTVDIRHTFRGDLVVDLVAPDGSVYNLKPFSSSDSADNITATYTVNASSETANGTWKLRVQDKAANDVGYINTWSLQV</sequence>
<dbReference type="PANTHER" id="PTHR43806:SF11">
    <property type="entry name" value="CEREVISIN-RELATED"/>
    <property type="match status" value="1"/>
</dbReference>
<feature type="signal peptide" evidence="8">
    <location>
        <begin position="1"/>
        <end position="28"/>
    </location>
</feature>
<accession>A0A9W6V5N3</accession>
<dbReference type="InterPro" id="IPR037045">
    <property type="entry name" value="S8pro/Inhibitor_I9_sf"/>
</dbReference>
<keyword evidence="8" id="KW-0732">Signal</keyword>
<dbReference type="InterPro" id="IPR036852">
    <property type="entry name" value="Peptidase_S8/S53_dom_sf"/>
</dbReference>
<dbReference type="EMBL" id="BSSD01000001">
    <property type="protein sequence ID" value="GLW90560.1"/>
    <property type="molecule type" value="Genomic_DNA"/>
</dbReference>
<dbReference type="FunFam" id="3.40.50.200:FF:000014">
    <property type="entry name" value="Proteinase K"/>
    <property type="match status" value="1"/>
</dbReference>
<dbReference type="CDD" id="cd04077">
    <property type="entry name" value="Peptidases_S8_PCSK9_ProteinaseK_like"/>
    <property type="match status" value="1"/>
</dbReference>
<dbReference type="PROSITE" id="PS00138">
    <property type="entry name" value="SUBTILASE_SER"/>
    <property type="match status" value="1"/>
</dbReference>
<name>A0A9W6V5N3_9PSEU</name>
<evidence type="ECO:0000256" key="2">
    <source>
        <dbReference type="ARBA" id="ARBA00022670"/>
    </source>
</evidence>
<dbReference type="Pfam" id="PF01483">
    <property type="entry name" value="P_proprotein"/>
    <property type="match status" value="1"/>
</dbReference>
<dbReference type="InterPro" id="IPR023828">
    <property type="entry name" value="Peptidase_S8_Ser-AS"/>
</dbReference>
<dbReference type="Gene3D" id="3.40.50.200">
    <property type="entry name" value="Peptidase S8/S53 domain"/>
    <property type="match status" value="1"/>
</dbReference>
<dbReference type="RefSeq" id="WP_285608647.1">
    <property type="nucleotide sequence ID" value="NZ_BSSD01000001.1"/>
</dbReference>
<dbReference type="InterPro" id="IPR034193">
    <property type="entry name" value="PCSK9_ProteinaseK-like"/>
</dbReference>
<dbReference type="InterPro" id="IPR023827">
    <property type="entry name" value="Peptidase_S8_Asp-AS"/>
</dbReference>
<dbReference type="SUPFAM" id="SSF54897">
    <property type="entry name" value="Protease propeptides/inhibitors"/>
    <property type="match status" value="1"/>
</dbReference>
<reference evidence="10" key="1">
    <citation type="submission" date="2023-02" db="EMBL/GenBank/DDBJ databases">
        <title>Actinokineospora globicatena NBRC 15670.</title>
        <authorList>
            <person name="Ichikawa N."/>
            <person name="Sato H."/>
            <person name="Tonouchi N."/>
        </authorList>
    </citation>
    <scope>NUCLEOTIDE SEQUENCE</scope>
    <source>
        <strain evidence="10">NBRC 15670</strain>
    </source>
</reference>
<dbReference type="Pfam" id="PF00082">
    <property type="entry name" value="Peptidase_S8"/>
    <property type="match status" value="1"/>
</dbReference>
<dbReference type="GO" id="GO:0004252">
    <property type="term" value="F:serine-type endopeptidase activity"/>
    <property type="evidence" value="ECO:0007669"/>
    <property type="project" value="UniProtKB-UniRule"/>
</dbReference>
<dbReference type="InterPro" id="IPR002884">
    <property type="entry name" value="P_dom"/>
</dbReference>
<dbReference type="SUPFAM" id="SSF52743">
    <property type="entry name" value="Subtilisin-like"/>
    <property type="match status" value="1"/>
</dbReference>
<feature type="domain" description="P/Homo B" evidence="9">
    <location>
        <begin position="399"/>
        <end position="519"/>
    </location>
</feature>
<dbReference type="InterPro" id="IPR010259">
    <property type="entry name" value="S8pro/Inhibitor_I9"/>
</dbReference>
<feature type="active site" description="Charge relay system" evidence="5 6">
    <location>
        <position position="156"/>
    </location>
</feature>